<protein>
    <recommendedName>
        <fullName evidence="4">LamG-like jellyroll fold domain-containing protein</fullName>
    </recommendedName>
</protein>
<dbReference type="EMBL" id="CM001466">
    <property type="protein sequence ID" value="EHY89008.1"/>
    <property type="molecule type" value="Genomic_DNA"/>
</dbReference>
<dbReference type="Pfam" id="PF13385">
    <property type="entry name" value="Laminin_G_3"/>
    <property type="match status" value="2"/>
</dbReference>
<feature type="domain" description="LamG-like jellyroll fold" evidence="4">
    <location>
        <begin position="304"/>
        <end position="442"/>
    </location>
</feature>
<keyword evidence="2" id="KW-1015">Disulfide bond</keyword>
<dbReference type="InterPro" id="IPR013320">
    <property type="entry name" value="ConA-like_dom_sf"/>
</dbReference>
<sequence length="450" mass="47362">MSHLFTGTVTTNAIPNATASDPQNSGESRGASIASGINGSPAGHWTLNGDLADGSSHQRTLVATGDPSLDAVGYEGSAVEFDGSDDWLSHPETLVDTSDSFSVAAWVNPATADAAATVLSQQGEQADGFRLGVTAEGTWSFSASGVGGPGSVGSAEQVEPGVWTHVAGVYDAKRQQLRIYVDGVLSGAADHADATRVQGPFVVGRALENGVHTEFFAGAIDEVRVYERDLLGSEVALAASQAVQRAHYAMEEADGTTTRDEVSGRNAVLHGGASWEVQEFTSIVLDAESEQYVSASLPELRTDRSYTVAAWVRMNDRDTQKVALSIGDAEAAPFVLGYRPDDRRWAMSVACSSGEDCEWAEAPSYWDQVGEWVHLTAVYDAVAQEARLYVDGRKGGVATGVIGGTSAGELNVGRAVRAGVGADYWSGAVDDVKVYSGVLDDRAIFQLAFR</sequence>
<feature type="domain" description="LamG-like jellyroll fold" evidence="4">
    <location>
        <begin position="99"/>
        <end position="234"/>
    </location>
</feature>
<dbReference type="SMART" id="SM00560">
    <property type="entry name" value="LamGL"/>
    <property type="match status" value="2"/>
</dbReference>
<dbReference type="Proteomes" id="UP000004705">
    <property type="component" value="Chromosome"/>
</dbReference>
<accession>H8GFA9</accession>
<dbReference type="AlphaFoldDB" id="H8GFA9"/>
<gene>
    <name evidence="5" type="ORF">SacazDRAFT_02096</name>
</gene>
<dbReference type="PANTHER" id="PTHR46943:SF1">
    <property type="entry name" value="PENTRAXIN-RELATED PROTEIN PTX3"/>
    <property type="match status" value="1"/>
</dbReference>
<dbReference type="Gene3D" id="2.60.120.200">
    <property type="match status" value="2"/>
</dbReference>
<proteinExistence type="predicted"/>
<dbReference type="GO" id="GO:0006955">
    <property type="term" value="P:immune response"/>
    <property type="evidence" value="ECO:0007669"/>
    <property type="project" value="InterPro"/>
</dbReference>
<evidence type="ECO:0000256" key="1">
    <source>
        <dbReference type="ARBA" id="ARBA00022729"/>
    </source>
</evidence>
<feature type="compositionally biased region" description="Polar residues" evidence="3">
    <location>
        <begin position="1"/>
        <end position="27"/>
    </location>
</feature>
<keyword evidence="1" id="KW-0732">Signal</keyword>
<organism evidence="5 6">
    <name type="scientific">Saccharomonospora azurea NA-128</name>
    <dbReference type="NCBI Taxonomy" id="882081"/>
    <lineage>
        <taxon>Bacteria</taxon>
        <taxon>Bacillati</taxon>
        <taxon>Actinomycetota</taxon>
        <taxon>Actinomycetes</taxon>
        <taxon>Pseudonocardiales</taxon>
        <taxon>Pseudonocardiaceae</taxon>
        <taxon>Saccharomonospora</taxon>
    </lineage>
</organism>
<dbReference type="InterPro" id="IPR006558">
    <property type="entry name" value="LamG-like"/>
</dbReference>
<keyword evidence="6" id="KW-1185">Reference proteome</keyword>
<evidence type="ECO:0000256" key="3">
    <source>
        <dbReference type="SAM" id="MobiDB-lite"/>
    </source>
</evidence>
<dbReference type="InterPro" id="IPR042837">
    <property type="entry name" value="PTX3"/>
</dbReference>
<feature type="region of interest" description="Disordered" evidence="3">
    <location>
        <begin position="1"/>
        <end position="37"/>
    </location>
</feature>
<evidence type="ECO:0000256" key="2">
    <source>
        <dbReference type="ARBA" id="ARBA00023157"/>
    </source>
</evidence>
<reference evidence="5 6" key="1">
    <citation type="journal article" date="2012" name="Stand. Genomic Sci.">
        <title>Genome sequence of the soil bacterium Saccharomonospora azurea type strain (NA-128(T)).</title>
        <authorList>
            <person name="Klenk H.P."/>
            <person name="Held B."/>
            <person name="Lucas S."/>
            <person name="Lapidus A."/>
            <person name="Copeland A."/>
            <person name="Hammon N."/>
            <person name="Pitluck S."/>
            <person name="Goodwin L.A."/>
            <person name="Han C."/>
            <person name="Tapia R."/>
            <person name="Brambilla E.M."/>
            <person name="Potter G."/>
            <person name="Land M."/>
            <person name="Ivanova N."/>
            <person name="Rohde M."/>
            <person name="Goker M."/>
            <person name="Detter J.C."/>
            <person name="Kyrpides N.C."/>
            <person name="Woyke T."/>
        </authorList>
    </citation>
    <scope>NUCLEOTIDE SEQUENCE [LARGE SCALE GENOMIC DNA]</scope>
    <source>
        <strain evidence="5 6">NA-128</strain>
    </source>
</reference>
<evidence type="ECO:0000313" key="5">
    <source>
        <dbReference type="EMBL" id="EHY89008.1"/>
    </source>
</evidence>
<evidence type="ECO:0000259" key="4">
    <source>
        <dbReference type="SMART" id="SM00560"/>
    </source>
</evidence>
<evidence type="ECO:0000313" key="6">
    <source>
        <dbReference type="Proteomes" id="UP000004705"/>
    </source>
</evidence>
<dbReference type="PANTHER" id="PTHR46943">
    <property type="entry name" value="PENTRAXIN-RELATED PROTEIN PTX3"/>
    <property type="match status" value="1"/>
</dbReference>
<dbReference type="SUPFAM" id="SSF49899">
    <property type="entry name" value="Concanavalin A-like lectins/glucanases"/>
    <property type="match status" value="2"/>
</dbReference>
<dbReference type="HOGENOM" id="CLU_608185_0_0_11"/>
<name>H8GFA9_9PSEU</name>